<comment type="caution">
    <text evidence="3">The sequence shown here is derived from an EMBL/GenBank/DDBJ whole genome shotgun (WGS) entry which is preliminary data.</text>
</comment>
<keyword evidence="1" id="KW-0812">Transmembrane</keyword>
<dbReference type="InterPro" id="IPR036444">
    <property type="entry name" value="PLipase_A2_dom_sf"/>
</dbReference>
<dbReference type="GO" id="GO:0006644">
    <property type="term" value="P:phospholipid metabolic process"/>
    <property type="evidence" value="ECO:0007669"/>
    <property type="project" value="InterPro"/>
</dbReference>
<keyword evidence="2" id="KW-0732">Signal</keyword>
<organism evidence="3 4">
    <name type="scientific">Prescottella agglutinans</name>
    <dbReference type="NCBI Taxonomy" id="1644129"/>
    <lineage>
        <taxon>Bacteria</taxon>
        <taxon>Bacillati</taxon>
        <taxon>Actinomycetota</taxon>
        <taxon>Actinomycetes</taxon>
        <taxon>Mycobacteriales</taxon>
        <taxon>Nocardiaceae</taxon>
        <taxon>Prescottella</taxon>
    </lineage>
</organism>
<dbReference type="RefSeq" id="WP_127914342.1">
    <property type="nucleotide sequence ID" value="NZ_RKLP01000001.1"/>
</dbReference>
<keyword evidence="4" id="KW-1185">Reference proteome</keyword>
<protein>
    <recommendedName>
        <fullName evidence="5">Phospholipase A2</fullName>
    </recommendedName>
</protein>
<dbReference type="OrthoDB" id="3389925at2"/>
<evidence type="ECO:0000256" key="2">
    <source>
        <dbReference type="SAM" id="SignalP"/>
    </source>
</evidence>
<accession>A0A438BJX1</accession>
<feature type="signal peptide" evidence="2">
    <location>
        <begin position="1"/>
        <end position="28"/>
    </location>
</feature>
<sequence length="208" mass="21976">MDARRWTGTVLAGAAIVTVTLAAPQADAGTPVREDSVAARAVTELTTSEGAPDASAVPDDFAAVIGYRPRIEDGLLVNPNGACSSPVPLPTEFDTPCKAHDLGYDLLRYAHLTGGDLGGWARSALDSQLDRRMHEACEARERDRTSCFAMANTATTAVSVNSMRQGYGVPVDEPWIRYTVGATLAALGLLAVAAVVRRVGRIRWAVPA</sequence>
<dbReference type="GO" id="GO:0050482">
    <property type="term" value="P:arachidonate secretion"/>
    <property type="evidence" value="ECO:0007669"/>
    <property type="project" value="InterPro"/>
</dbReference>
<name>A0A438BJX1_9NOCA</name>
<dbReference type="Gene3D" id="1.20.90.10">
    <property type="entry name" value="Phospholipase A2 domain"/>
    <property type="match status" value="1"/>
</dbReference>
<feature type="chain" id="PRO_5019392353" description="Phospholipase A2" evidence="2">
    <location>
        <begin position="29"/>
        <end position="208"/>
    </location>
</feature>
<gene>
    <name evidence="3" type="ORF">EGT67_01970</name>
</gene>
<feature type="transmembrane region" description="Helical" evidence="1">
    <location>
        <begin position="175"/>
        <end position="196"/>
    </location>
</feature>
<dbReference type="SUPFAM" id="SSF48619">
    <property type="entry name" value="Phospholipase A2, PLA2"/>
    <property type="match status" value="1"/>
</dbReference>
<evidence type="ECO:0000256" key="1">
    <source>
        <dbReference type="SAM" id="Phobius"/>
    </source>
</evidence>
<evidence type="ECO:0008006" key="5">
    <source>
        <dbReference type="Google" id="ProtNLM"/>
    </source>
</evidence>
<keyword evidence="1" id="KW-0472">Membrane</keyword>
<dbReference type="Proteomes" id="UP000286208">
    <property type="component" value="Unassembled WGS sequence"/>
</dbReference>
<dbReference type="GO" id="GO:0004623">
    <property type="term" value="F:phospholipase A2 activity"/>
    <property type="evidence" value="ECO:0007669"/>
    <property type="project" value="InterPro"/>
</dbReference>
<evidence type="ECO:0000313" key="4">
    <source>
        <dbReference type="Proteomes" id="UP000286208"/>
    </source>
</evidence>
<reference evidence="3 4" key="1">
    <citation type="submission" date="2018-11" db="EMBL/GenBank/DDBJ databases">
        <title>Rhodococcus spongicola sp. nov. and Rhodococcus xishaensis sp. nov. from marine sponges.</title>
        <authorList>
            <person name="Li L."/>
            <person name="Lin H.W."/>
        </authorList>
    </citation>
    <scope>NUCLEOTIDE SEQUENCE [LARGE SCALE GENOMIC DNA]</scope>
    <source>
        <strain evidence="3 4">CCTCC AB2014297</strain>
    </source>
</reference>
<evidence type="ECO:0000313" key="3">
    <source>
        <dbReference type="EMBL" id="RVW11235.1"/>
    </source>
</evidence>
<keyword evidence="1" id="KW-1133">Transmembrane helix</keyword>
<dbReference type="AlphaFoldDB" id="A0A438BJX1"/>
<proteinExistence type="predicted"/>
<dbReference type="EMBL" id="RKLP01000001">
    <property type="protein sequence ID" value="RVW11235.1"/>
    <property type="molecule type" value="Genomic_DNA"/>
</dbReference>